<dbReference type="Proteomes" id="UP000003082">
    <property type="component" value="Unassembled WGS sequence"/>
</dbReference>
<evidence type="ECO:0000313" key="1">
    <source>
        <dbReference type="EMBL" id="EEF13880.1"/>
    </source>
</evidence>
<accession>B9D259</accession>
<reference evidence="1 2" key="1">
    <citation type="submission" date="2008-08" db="EMBL/GenBank/DDBJ databases">
        <authorList>
            <person name="Madupu R."/>
            <person name="Durkin A.S."/>
            <person name="Torralba M."/>
            <person name="Methe B."/>
            <person name="Sutton G.G."/>
            <person name="Strausberg R.L."/>
            <person name="Nelson K.E."/>
        </authorList>
    </citation>
    <scope>NUCLEOTIDE SEQUENCE [LARGE SCALE GENOMIC DNA]</scope>
    <source>
        <strain evidence="1 2">RM3267</strain>
    </source>
</reference>
<organism evidence="1 2">
    <name type="scientific">Campylobacter rectus RM3267</name>
    <dbReference type="NCBI Taxonomy" id="553218"/>
    <lineage>
        <taxon>Bacteria</taxon>
        <taxon>Pseudomonadati</taxon>
        <taxon>Campylobacterota</taxon>
        <taxon>Epsilonproteobacteria</taxon>
        <taxon>Campylobacterales</taxon>
        <taxon>Campylobacteraceae</taxon>
        <taxon>Campylobacter</taxon>
    </lineage>
</organism>
<keyword evidence="2" id="KW-1185">Reference proteome</keyword>
<dbReference type="EMBL" id="ACFU01000012">
    <property type="protein sequence ID" value="EEF13880.1"/>
    <property type="molecule type" value="Genomic_DNA"/>
</dbReference>
<name>B9D259_CAMRE</name>
<dbReference type="AlphaFoldDB" id="B9D259"/>
<evidence type="ECO:0000313" key="2">
    <source>
        <dbReference type="Proteomes" id="UP000003082"/>
    </source>
</evidence>
<protein>
    <submittedName>
        <fullName evidence="1">Uncharacterized protein</fullName>
    </submittedName>
</protein>
<proteinExistence type="predicted"/>
<gene>
    <name evidence="1" type="ORF">CAMRE0001_2892</name>
</gene>
<comment type="caution">
    <text evidence="1">The sequence shown here is derived from an EMBL/GenBank/DDBJ whole genome shotgun (WGS) entry which is preliminary data.</text>
</comment>
<sequence>MHHNKPSNLRRRILKFAQKRRRIIETRVFKNRKRDIKSTTVTTKIRLF</sequence>